<dbReference type="EMBL" id="CAAALY010023999">
    <property type="protein sequence ID" value="VEL15270.1"/>
    <property type="molecule type" value="Genomic_DNA"/>
</dbReference>
<dbReference type="AlphaFoldDB" id="A0A448WMD0"/>
<evidence type="ECO:0000313" key="2">
    <source>
        <dbReference type="Proteomes" id="UP000784294"/>
    </source>
</evidence>
<gene>
    <name evidence="1" type="ORF">PXEA_LOCUS8710</name>
</gene>
<protein>
    <submittedName>
        <fullName evidence="1">Uncharacterized protein</fullName>
    </submittedName>
</protein>
<dbReference type="InterPro" id="IPR027417">
    <property type="entry name" value="P-loop_NTPase"/>
</dbReference>
<keyword evidence="2" id="KW-1185">Reference proteome</keyword>
<accession>A0A448WMD0</accession>
<dbReference type="SUPFAM" id="SSF52540">
    <property type="entry name" value="P-loop containing nucleoside triphosphate hydrolases"/>
    <property type="match status" value="1"/>
</dbReference>
<reference evidence="1" key="1">
    <citation type="submission" date="2018-11" db="EMBL/GenBank/DDBJ databases">
        <authorList>
            <consortium name="Pathogen Informatics"/>
        </authorList>
    </citation>
    <scope>NUCLEOTIDE SEQUENCE</scope>
</reference>
<dbReference type="Proteomes" id="UP000784294">
    <property type="component" value="Unassembled WGS sequence"/>
</dbReference>
<sequence>MTKSCRPLFNLASIHSSFHTPCYLPNFTALKAPWISDPKDKLQPKSESNTVELESCHPIIKENNKIGSVRGLDSTEASKENPGSIISYRYNDSKIQMHAHDRSYQFAESYETPLYSTFCGSEQRRKLFHSSTPSKATLLWPGSVKESEKNGKSTFSKVLTRNKNNNVGIANLEPACSSKPRKRRFLINKTTFENRRQHYIRSMVHPQLISSSDSNDIKKINDPECYCSGFESDLVRKQLVDIGLLDVIKMRQLGYPIRIPFDTFIERFVALFPPPCELQELMNNLFRQPESNNYTRQALKDQMTPNCNLSNTQICEEKLKNISPITQIEHNLMGKDTTISKHLASGATSVDLLNDLPVGTSNGVHLSDRNAIETRAFNGQTVSFVSQLNRIITTLNQVVNDVTSSHPNEQKQSFAANEEVEAKQLGRFWLQYYF</sequence>
<organism evidence="1 2">
    <name type="scientific">Protopolystoma xenopodis</name>
    <dbReference type="NCBI Taxonomy" id="117903"/>
    <lineage>
        <taxon>Eukaryota</taxon>
        <taxon>Metazoa</taxon>
        <taxon>Spiralia</taxon>
        <taxon>Lophotrochozoa</taxon>
        <taxon>Platyhelminthes</taxon>
        <taxon>Monogenea</taxon>
        <taxon>Polyopisthocotylea</taxon>
        <taxon>Polystomatidea</taxon>
        <taxon>Polystomatidae</taxon>
        <taxon>Protopolystoma</taxon>
    </lineage>
</organism>
<evidence type="ECO:0000313" key="1">
    <source>
        <dbReference type="EMBL" id="VEL15270.1"/>
    </source>
</evidence>
<name>A0A448WMD0_9PLAT</name>
<proteinExistence type="predicted"/>
<comment type="caution">
    <text evidence="1">The sequence shown here is derived from an EMBL/GenBank/DDBJ whole genome shotgun (WGS) entry which is preliminary data.</text>
</comment>